<keyword evidence="4 6" id="KW-0479">Metal-binding</keyword>
<dbReference type="EMBL" id="SODV01000001">
    <property type="protein sequence ID" value="TDX00700.1"/>
    <property type="molecule type" value="Genomic_DNA"/>
</dbReference>
<dbReference type="Gene3D" id="3.90.230.10">
    <property type="entry name" value="Creatinase/methionine aminopeptidase superfamily"/>
    <property type="match status" value="1"/>
</dbReference>
<dbReference type="GO" id="GO:0005829">
    <property type="term" value="C:cytosol"/>
    <property type="evidence" value="ECO:0007669"/>
    <property type="project" value="TreeGrafter"/>
</dbReference>
<dbReference type="PANTHER" id="PTHR43330:SF27">
    <property type="entry name" value="METHIONINE AMINOPEPTIDASE"/>
    <property type="match status" value="1"/>
</dbReference>
<gene>
    <name evidence="6" type="primary">map</name>
    <name evidence="9" type="ORF">EDB95_1726</name>
</gene>
<feature type="binding site" evidence="6">
    <location>
        <position position="176"/>
    </location>
    <ligand>
        <name>substrate</name>
    </ligand>
</feature>
<feature type="binding site" evidence="6">
    <location>
        <position position="77"/>
    </location>
    <ligand>
        <name>substrate</name>
    </ligand>
</feature>
<comment type="subunit">
    <text evidence="6">Monomer.</text>
</comment>
<keyword evidence="2 6" id="KW-0031">Aminopeptidase</keyword>
<comment type="caution">
    <text evidence="9">The sequence shown here is derived from an EMBL/GenBank/DDBJ whole genome shotgun (WGS) entry which is preliminary data.</text>
</comment>
<dbReference type="InterPro" id="IPR036005">
    <property type="entry name" value="Creatinase/aminopeptidase-like"/>
</dbReference>
<dbReference type="GO" id="GO:0004239">
    <property type="term" value="F:initiator methionyl aminopeptidase activity"/>
    <property type="evidence" value="ECO:0007669"/>
    <property type="project" value="UniProtKB-UniRule"/>
</dbReference>
<name>A0A4R8DR92_9BACT</name>
<dbReference type="Proteomes" id="UP000294498">
    <property type="component" value="Unassembled WGS sequence"/>
</dbReference>
<evidence type="ECO:0000256" key="7">
    <source>
        <dbReference type="RuleBase" id="RU003653"/>
    </source>
</evidence>
<dbReference type="EC" id="3.4.11.18" evidence="6 7"/>
<dbReference type="GO" id="GO:0006508">
    <property type="term" value="P:proteolysis"/>
    <property type="evidence" value="ECO:0007669"/>
    <property type="project" value="UniProtKB-KW"/>
</dbReference>
<organism evidence="9 10">
    <name type="scientific">Dinghuibacter silviterrae</name>
    <dbReference type="NCBI Taxonomy" id="1539049"/>
    <lineage>
        <taxon>Bacteria</taxon>
        <taxon>Pseudomonadati</taxon>
        <taxon>Bacteroidota</taxon>
        <taxon>Chitinophagia</taxon>
        <taxon>Chitinophagales</taxon>
        <taxon>Chitinophagaceae</taxon>
        <taxon>Dinghuibacter</taxon>
    </lineage>
</organism>
<comment type="function">
    <text evidence="1 6">Removes the N-terminal methionine from nascent proteins. The N-terminal methionine is often cleaved when the second residue in the primary sequence is small and uncharged (Met-Ala-, Cys, Gly, Pro, Ser, Thr, or Val). Requires deformylation of the N(alpha)-formylated initiator methionine before it can be hydrolyzed.</text>
</comment>
<dbReference type="CDD" id="cd01086">
    <property type="entry name" value="MetAP1"/>
    <property type="match status" value="1"/>
</dbReference>
<feature type="binding site" evidence="6">
    <location>
        <position position="233"/>
    </location>
    <ligand>
        <name>a divalent metal cation</name>
        <dbReference type="ChEBI" id="CHEBI:60240"/>
        <label>1</label>
    </ligand>
</feature>
<evidence type="ECO:0000256" key="4">
    <source>
        <dbReference type="ARBA" id="ARBA00022723"/>
    </source>
</evidence>
<dbReference type="AlphaFoldDB" id="A0A4R8DR92"/>
<keyword evidence="5 6" id="KW-0378">Hydrolase</keyword>
<evidence type="ECO:0000256" key="3">
    <source>
        <dbReference type="ARBA" id="ARBA00022670"/>
    </source>
</evidence>
<dbReference type="GO" id="GO:0046872">
    <property type="term" value="F:metal ion binding"/>
    <property type="evidence" value="ECO:0007669"/>
    <property type="project" value="UniProtKB-UniRule"/>
</dbReference>
<dbReference type="PRINTS" id="PR00599">
    <property type="entry name" value="MAPEPTIDASE"/>
</dbReference>
<evidence type="ECO:0000256" key="1">
    <source>
        <dbReference type="ARBA" id="ARBA00002521"/>
    </source>
</evidence>
<feature type="binding site" evidence="6">
    <location>
        <position position="94"/>
    </location>
    <ligand>
        <name>a divalent metal cation</name>
        <dbReference type="ChEBI" id="CHEBI:60240"/>
        <label>1</label>
    </ligand>
</feature>
<proteinExistence type="inferred from homology"/>
<dbReference type="Pfam" id="PF00557">
    <property type="entry name" value="Peptidase_M24"/>
    <property type="match status" value="1"/>
</dbReference>
<dbReference type="InterPro" id="IPR002467">
    <property type="entry name" value="Pept_M24A_MAP1"/>
</dbReference>
<dbReference type="NCBIfam" id="TIGR00500">
    <property type="entry name" value="met_pdase_I"/>
    <property type="match status" value="1"/>
</dbReference>
<feature type="domain" description="Peptidase M24" evidence="8">
    <location>
        <begin position="14"/>
        <end position="239"/>
    </location>
</feature>
<keyword evidence="10" id="KW-1185">Reference proteome</keyword>
<feature type="binding site" evidence="6">
    <location>
        <position position="105"/>
    </location>
    <ligand>
        <name>a divalent metal cation</name>
        <dbReference type="ChEBI" id="CHEBI:60240"/>
        <label>1</label>
    </ligand>
</feature>
<feature type="binding site" evidence="6">
    <location>
        <position position="105"/>
    </location>
    <ligand>
        <name>a divalent metal cation</name>
        <dbReference type="ChEBI" id="CHEBI:60240"/>
        <label>2</label>
        <note>catalytic</note>
    </ligand>
</feature>
<evidence type="ECO:0000256" key="5">
    <source>
        <dbReference type="ARBA" id="ARBA00022801"/>
    </source>
</evidence>
<dbReference type="OrthoDB" id="9802055at2"/>
<dbReference type="SUPFAM" id="SSF55920">
    <property type="entry name" value="Creatinase/aminopeptidase"/>
    <property type="match status" value="1"/>
</dbReference>
<evidence type="ECO:0000313" key="9">
    <source>
        <dbReference type="EMBL" id="TDX00700.1"/>
    </source>
</evidence>
<evidence type="ECO:0000256" key="2">
    <source>
        <dbReference type="ARBA" id="ARBA00022438"/>
    </source>
</evidence>
<dbReference type="RefSeq" id="WP_133992598.1">
    <property type="nucleotide sequence ID" value="NZ_SODV01000001.1"/>
</dbReference>
<protein>
    <recommendedName>
        <fullName evidence="6 7">Methionine aminopeptidase</fullName>
        <shortName evidence="6">MAP</shortName>
        <shortName evidence="6">MetAP</shortName>
        <ecNumber evidence="6 7">3.4.11.18</ecNumber>
    </recommendedName>
    <alternativeName>
        <fullName evidence="6">Peptidase M</fullName>
    </alternativeName>
</protein>
<evidence type="ECO:0000259" key="8">
    <source>
        <dbReference type="Pfam" id="PF00557"/>
    </source>
</evidence>
<evidence type="ECO:0000313" key="10">
    <source>
        <dbReference type="Proteomes" id="UP000294498"/>
    </source>
</evidence>
<comment type="similarity">
    <text evidence="6">Belongs to the peptidase M24A family. Methionine aminopeptidase type 1 subfamily.</text>
</comment>
<dbReference type="InterPro" id="IPR000994">
    <property type="entry name" value="Pept_M24"/>
</dbReference>
<feature type="binding site" evidence="6">
    <location>
        <position position="202"/>
    </location>
    <ligand>
        <name>a divalent metal cation</name>
        <dbReference type="ChEBI" id="CHEBI:60240"/>
        <label>2</label>
        <note>catalytic</note>
    </ligand>
</feature>
<feature type="binding site" evidence="6">
    <location>
        <position position="169"/>
    </location>
    <ligand>
        <name>a divalent metal cation</name>
        <dbReference type="ChEBI" id="CHEBI:60240"/>
        <label>2</label>
        <note>catalytic</note>
    </ligand>
</feature>
<comment type="cofactor">
    <cofactor evidence="6">
        <name>Co(2+)</name>
        <dbReference type="ChEBI" id="CHEBI:48828"/>
    </cofactor>
    <cofactor evidence="6">
        <name>Zn(2+)</name>
        <dbReference type="ChEBI" id="CHEBI:29105"/>
    </cofactor>
    <cofactor evidence="6">
        <name>Mn(2+)</name>
        <dbReference type="ChEBI" id="CHEBI:29035"/>
    </cofactor>
    <cofactor evidence="6">
        <name>Fe(2+)</name>
        <dbReference type="ChEBI" id="CHEBI:29033"/>
    </cofactor>
    <text evidence="6">Binds 2 divalent metal cations per subunit. Has a high-affinity and a low affinity metal-binding site. The true nature of the physiological cofactor is under debate. The enzyme is active with cobalt, zinc, manganese or divalent iron ions. Most likely, methionine aminopeptidases function as mononuclear Fe(2+)-metalloproteases under physiological conditions, and the catalytically relevant metal-binding site has been assigned to the histidine-containing high-affinity site.</text>
</comment>
<dbReference type="HAMAP" id="MF_01974">
    <property type="entry name" value="MetAP_1"/>
    <property type="match status" value="1"/>
</dbReference>
<keyword evidence="3 6" id="KW-0645">Protease</keyword>
<dbReference type="GO" id="GO:0070006">
    <property type="term" value="F:metalloaminopeptidase activity"/>
    <property type="evidence" value="ECO:0007669"/>
    <property type="project" value="UniProtKB-UniRule"/>
</dbReference>
<comment type="catalytic activity">
    <reaction evidence="6 7">
        <text>Release of N-terminal amino acids, preferentially methionine, from peptides and arylamides.</text>
        <dbReference type="EC" id="3.4.11.18"/>
    </reaction>
</comment>
<feature type="binding site" evidence="6">
    <location>
        <position position="233"/>
    </location>
    <ligand>
        <name>a divalent metal cation</name>
        <dbReference type="ChEBI" id="CHEBI:60240"/>
        <label>2</label>
        <note>catalytic</note>
    </ligand>
</feature>
<dbReference type="PANTHER" id="PTHR43330">
    <property type="entry name" value="METHIONINE AMINOPEPTIDASE"/>
    <property type="match status" value="1"/>
</dbReference>
<evidence type="ECO:0000256" key="6">
    <source>
        <dbReference type="HAMAP-Rule" id="MF_01974"/>
    </source>
</evidence>
<accession>A0A4R8DR92</accession>
<dbReference type="InterPro" id="IPR001714">
    <property type="entry name" value="Pept_M24_MAP"/>
</dbReference>
<reference evidence="9 10" key="1">
    <citation type="submission" date="2019-03" db="EMBL/GenBank/DDBJ databases">
        <title>Genomic Encyclopedia of Type Strains, Phase IV (KMG-IV): sequencing the most valuable type-strain genomes for metagenomic binning, comparative biology and taxonomic classification.</title>
        <authorList>
            <person name="Goeker M."/>
        </authorList>
    </citation>
    <scope>NUCLEOTIDE SEQUENCE [LARGE SCALE GENOMIC DNA]</scope>
    <source>
        <strain evidence="9 10">DSM 100059</strain>
    </source>
</reference>
<sequence>MIHYKSEPEIALARVSALLVGDAIAEVAKAIRPGVTTLELDKIAEQFILSQDAKPSFKGYRGFPFATCMSVNAAVVHGFPNDIPLKDGDIVSVDVGVYKNGFHGDSAYTFAIGDPGEAILKLLAATRQSLYKGIEKAHVGNRVGDISFAIQDYTEKQRGYGVVRELVGHGVGRQLHEDPQVPNYGKRGTGAKLKEGMVIAIEPMINLGVKEVTYSDDGWTVLTADNKPSAHFEHTVCVRRGKADVLSSFAKIEAAETANPHLASAYYQHAAAVTA</sequence>